<gene>
    <name evidence="4" type="primary">dhaS</name>
    <name evidence="4" type="ORF">H9710_08305</name>
</gene>
<dbReference type="AlphaFoldDB" id="A0A9D2MXG8"/>
<dbReference type="Pfam" id="PF00440">
    <property type="entry name" value="TetR_N"/>
    <property type="match status" value="1"/>
</dbReference>
<keyword evidence="4" id="KW-0808">Transferase</keyword>
<evidence type="ECO:0000259" key="3">
    <source>
        <dbReference type="PROSITE" id="PS50977"/>
    </source>
</evidence>
<dbReference type="InterPro" id="IPR039532">
    <property type="entry name" value="TetR_C_Firmicutes"/>
</dbReference>
<dbReference type="PROSITE" id="PS50977">
    <property type="entry name" value="HTH_TETR_2"/>
    <property type="match status" value="1"/>
</dbReference>
<keyword evidence="1 2" id="KW-0238">DNA-binding</keyword>
<evidence type="ECO:0000256" key="2">
    <source>
        <dbReference type="PROSITE-ProRule" id="PRU00335"/>
    </source>
</evidence>
<dbReference type="PANTHER" id="PTHR43479">
    <property type="entry name" value="ACREF/ENVCD OPERON REPRESSOR-RELATED"/>
    <property type="match status" value="1"/>
</dbReference>
<feature type="domain" description="HTH tetR-type" evidence="3">
    <location>
        <begin position="264"/>
        <end position="324"/>
    </location>
</feature>
<keyword evidence="4" id="KW-0418">Kinase</keyword>
<evidence type="ECO:0000313" key="4">
    <source>
        <dbReference type="EMBL" id="HJB98563.1"/>
    </source>
</evidence>
<evidence type="ECO:0000256" key="1">
    <source>
        <dbReference type="ARBA" id="ARBA00023125"/>
    </source>
</evidence>
<dbReference type="GO" id="GO:0016301">
    <property type="term" value="F:kinase activity"/>
    <property type="evidence" value="ECO:0007669"/>
    <property type="project" value="UniProtKB-KW"/>
</dbReference>
<evidence type="ECO:0000313" key="5">
    <source>
        <dbReference type="Proteomes" id="UP000826793"/>
    </source>
</evidence>
<proteinExistence type="predicted"/>
<dbReference type="NCBIfam" id="TIGR02366">
    <property type="entry name" value="DHAK_reg"/>
    <property type="match status" value="1"/>
</dbReference>
<sequence>MKQIEGLHLLHLVKLQLHFPAGALHQVSHQGGIGLRPILKKLPNQLGVAAPQAQNQVLVQQRNIGKKKHVVAPLYRDKPLQQLFRGQQALANVSHGLSPGQAVEPFFLHKENIPVGPRLLGAFPQRAGAVHLIADQQVRLGVRIVRRQHLHSHQQLVGGTANHKHTLSHRTHFLLNRSQPPYKGKTNGALVSFCLVYRGKRTLFDGFSLNVGKVTAGTGSVFLPFFSGKIGCIVHNCCVESGEVLWYNVVIKKGRGGGLLPDSNITKRALAAALKELMETKPFSKISVSDICQACDMSRKSFYYHFQDKFDLVNWIYYTECVAVLKEKNFDTGWDLLEDLCLYFYNNQSFYRRTLSVDGQNSFSEYFRDIVATILAVDMEEIFGKDKYLHFYVDFYTDAFLCAIKRWLLDKNCMPAKQFTGLLKNCLLRTSGSILQKLTTSPESAGE</sequence>
<dbReference type="Proteomes" id="UP000826793">
    <property type="component" value="Unassembled WGS sequence"/>
</dbReference>
<dbReference type="Gene3D" id="1.10.357.10">
    <property type="entry name" value="Tetracycline Repressor, domain 2"/>
    <property type="match status" value="1"/>
</dbReference>
<dbReference type="EMBL" id="DWXG01000066">
    <property type="protein sequence ID" value="HJB98563.1"/>
    <property type="molecule type" value="Genomic_DNA"/>
</dbReference>
<protein>
    <submittedName>
        <fullName evidence="4">Dihydroxyacetone kinase transcriptional activator DhaS</fullName>
    </submittedName>
</protein>
<dbReference type="InterPro" id="IPR050624">
    <property type="entry name" value="HTH-type_Tx_Regulator"/>
</dbReference>
<dbReference type="PANTHER" id="PTHR43479:SF7">
    <property type="entry name" value="TETR-FAMILY TRANSCRIPTIONAL REGULATOR"/>
    <property type="match status" value="1"/>
</dbReference>
<dbReference type="GO" id="GO:0003677">
    <property type="term" value="F:DNA binding"/>
    <property type="evidence" value="ECO:0007669"/>
    <property type="project" value="UniProtKB-UniRule"/>
</dbReference>
<name>A0A9D2MXG8_9FIRM</name>
<dbReference type="InterPro" id="IPR009057">
    <property type="entry name" value="Homeodomain-like_sf"/>
</dbReference>
<comment type="caution">
    <text evidence="4">The sequence shown here is derived from an EMBL/GenBank/DDBJ whole genome shotgun (WGS) entry which is preliminary data.</text>
</comment>
<organism evidence="4 5">
    <name type="scientific">Candidatus Acutalibacter pullicola</name>
    <dbReference type="NCBI Taxonomy" id="2838417"/>
    <lineage>
        <taxon>Bacteria</taxon>
        <taxon>Bacillati</taxon>
        <taxon>Bacillota</taxon>
        <taxon>Clostridia</taxon>
        <taxon>Eubacteriales</taxon>
        <taxon>Acutalibacteraceae</taxon>
        <taxon>Acutalibacter</taxon>
    </lineage>
</organism>
<reference evidence="4" key="2">
    <citation type="submission" date="2021-04" db="EMBL/GenBank/DDBJ databases">
        <authorList>
            <person name="Gilroy R."/>
        </authorList>
    </citation>
    <scope>NUCLEOTIDE SEQUENCE</scope>
    <source>
        <strain evidence="4">CHK185-1770</strain>
    </source>
</reference>
<dbReference type="InterPro" id="IPR012738">
    <property type="entry name" value="Tscrpt_reg_DhaS"/>
</dbReference>
<dbReference type="InterPro" id="IPR001647">
    <property type="entry name" value="HTH_TetR"/>
</dbReference>
<dbReference type="Pfam" id="PF14278">
    <property type="entry name" value="TetR_C_8"/>
    <property type="match status" value="1"/>
</dbReference>
<reference evidence="4" key="1">
    <citation type="journal article" date="2021" name="PeerJ">
        <title>Extensive microbial diversity within the chicken gut microbiome revealed by metagenomics and culture.</title>
        <authorList>
            <person name="Gilroy R."/>
            <person name="Ravi A."/>
            <person name="Getino M."/>
            <person name="Pursley I."/>
            <person name="Horton D.L."/>
            <person name="Alikhan N.F."/>
            <person name="Baker D."/>
            <person name="Gharbi K."/>
            <person name="Hall N."/>
            <person name="Watson M."/>
            <person name="Adriaenssens E.M."/>
            <person name="Foster-Nyarko E."/>
            <person name="Jarju S."/>
            <person name="Secka A."/>
            <person name="Antonio M."/>
            <person name="Oren A."/>
            <person name="Chaudhuri R.R."/>
            <person name="La Ragione R."/>
            <person name="Hildebrand F."/>
            <person name="Pallen M.J."/>
        </authorList>
    </citation>
    <scope>NUCLEOTIDE SEQUENCE</scope>
    <source>
        <strain evidence="4">CHK185-1770</strain>
    </source>
</reference>
<feature type="DNA-binding region" description="H-T-H motif" evidence="2">
    <location>
        <begin position="287"/>
        <end position="306"/>
    </location>
</feature>
<accession>A0A9D2MXG8</accession>
<dbReference type="SUPFAM" id="SSF46689">
    <property type="entry name" value="Homeodomain-like"/>
    <property type="match status" value="1"/>
</dbReference>